<dbReference type="OrthoDB" id="186682at2157"/>
<gene>
    <name evidence="2" type="ORF">EA472_00700</name>
</gene>
<accession>A0A3N6MGN0</accession>
<reference evidence="2 3" key="1">
    <citation type="submission" date="2018-10" db="EMBL/GenBank/DDBJ databases">
        <title>Natrarchaeobius chitinivorans gen. nov., sp. nov., and Natrarchaeobius haloalkaliphilus sp. nov., alkaliphilic, chitin-utilizing haloarchaea from hypersaline alkaline lakes.</title>
        <authorList>
            <person name="Sorokin D.Y."/>
            <person name="Elcheninov A.G."/>
            <person name="Kostrikina N.A."/>
            <person name="Bale N.J."/>
            <person name="Sinninghe Damste J.S."/>
            <person name="Khijniak T.V."/>
            <person name="Kublanov I.V."/>
            <person name="Toshchakov S.V."/>
        </authorList>
    </citation>
    <scope>NUCLEOTIDE SEQUENCE [LARGE SCALE GENOMIC DNA]</scope>
    <source>
        <strain evidence="2 3">AArcht7</strain>
    </source>
</reference>
<organism evidence="2 3">
    <name type="scientific">Natrarchaeobius chitinivorans</name>
    <dbReference type="NCBI Taxonomy" id="1679083"/>
    <lineage>
        <taxon>Archaea</taxon>
        <taxon>Methanobacteriati</taxon>
        <taxon>Methanobacteriota</taxon>
        <taxon>Stenosarchaea group</taxon>
        <taxon>Halobacteria</taxon>
        <taxon>Halobacteriales</taxon>
        <taxon>Natrialbaceae</taxon>
        <taxon>Natrarchaeobius</taxon>
    </lineage>
</organism>
<comment type="caution">
    <text evidence="2">The sequence shown here is derived from an EMBL/GenBank/DDBJ whole genome shotgun (WGS) entry which is preliminary data.</text>
</comment>
<sequence>MTGLLRRRLLAGAGAALGASIAGCLGDGAEPTDGGSDDESGGGSDGSPAEPSTSPLEVWTPAATATPLFVEYADLADVRQHESALRADTLEEIPLRPREPAASVIDELTDGDPALESVLAFGPEPAEGAQVIAGECDPDRLADREPDDVVDGYDVYAGEEPSIAVSSETVIVATGGGPTLGDVLDAGLDGVDRRTATDDRLELLFEHLGDATFSWMERAERDEVAGLSWSLEGDAASLAAVAEADEVENVEEYFETEFGDELDDVSRVPEGDAVVATAAVPIDEFEYENLFGDRDEPGQEAQAGVSIDVDPEAREVAVMVTAMGNADRVEVYDHDNDRNAELSSVGEMATLEYDAGASGRVQVIAVAGETRTVVASDSFEF</sequence>
<evidence type="ECO:0000313" key="2">
    <source>
        <dbReference type="EMBL" id="RQH03149.1"/>
    </source>
</evidence>
<dbReference type="PROSITE" id="PS51257">
    <property type="entry name" value="PROKAR_LIPOPROTEIN"/>
    <property type="match status" value="1"/>
</dbReference>
<feature type="region of interest" description="Disordered" evidence="1">
    <location>
        <begin position="22"/>
        <end position="56"/>
    </location>
</feature>
<evidence type="ECO:0000313" key="3">
    <source>
        <dbReference type="Proteomes" id="UP000281431"/>
    </source>
</evidence>
<evidence type="ECO:0000256" key="1">
    <source>
        <dbReference type="SAM" id="MobiDB-lite"/>
    </source>
</evidence>
<dbReference type="AlphaFoldDB" id="A0A3N6MGN0"/>
<protein>
    <submittedName>
        <fullName evidence="2">Uncharacterized protein</fullName>
    </submittedName>
</protein>
<keyword evidence="3" id="KW-1185">Reference proteome</keyword>
<dbReference type="Proteomes" id="UP000281431">
    <property type="component" value="Unassembled WGS sequence"/>
</dbReference>
<proteinExistence type="predicted"/>
<name>A0A3N6MGN0_NATCH</name>
<dbReference type="EMBL" id="REFZ01000001">
    <property type="protein sequence ID" value="RQH03149.1"/>
    <property type="molecule type" value="Genomic_DNA"/>
</dbReference>